<dbReference type="Proteomes" id="UP000659654">
    <property type="component" value="Unassembled WGS sequence"/>
</dbReference>
<protein>
    <submittedName>
        <fullName evidence="1">(pine wood nematode) hypothetical protein</fullName>
    </submittedName>
</protein>
<dbReference type="AlphaFoldDB" id="A0A7I8WI66"/>
<keyword evidence="2" id="KW-1185">Reference proteome</keyword>
<sequence length="431" mass="50111">MDWKLNKDIWMRILNNMNDFYGTCQLALSHKFLYKMVGIDFKKLCLDNKLFRLPGESWSDVVFDAHNRLWNDGLRVNSYRVVLAYGENTYLFCFVGADYVVVTNFDFTTRYVRYIKVGFRIYRAHLIQEGKYLVVFCDSNEDVVNVYNVDSGERISKDDLLTIKFSGCLLSYSSGLVRDVLTQKTIKIDAVDDEVDVAGPYVLFKKSEGNNCVINFNTGEEYPMETYDQCYSTKILADSGCVLIQYYSRRLMEIHHVDSKRIIYKFSLADVWKVINDAMILREDIGQCLVFDCAKCEWGYSPNIHLNFEDDYDSEEDADFVPNPPPPEDAVDEDDIDYQYYGDGVGVEITEEDVEILYFNIASNHRVHKKVIKARARRPHPFVALRNGLLKEAERKNVKNETKIMRMQQCLNNWILQTQFSVSEAENNVSF</sequence>
<organism evidence="1 2">
    <name type="scientific">Bursaphelenchus xylophilus</name>
    <name type="common">Pinewood nematode worm</name>
    <name type="synonym">Aphelenchoides xylophilus</name>
    <dbReference type="NCBI Taxonomy" id="6326"/>
    <lineage>
        <taxon>Eukaryota</taxon>
        <taxon>Metazoa</taxon>
        <taxon>Ecdysozoa</taxon>
        <taxon>Nematoda</taxon>
        <taxon>Chromadorea</taxon>
        <taxon>Rhabditida</taxon>
        <taxon>Tylenchina</taxon>
        <taxon>Tylenchomorpha</taxon>
        <taxon>Aphelenchoidea</taxon>
        <taxon>Aphelenchoididae</taxon>
        <taxon>Bursaphelenchus</taxon>
    </lineage>
</organism>
<accession>A0A7I8WI66</accession>
<dbReference type="Proteomes" id="UP000582659">
    <property type="component" value="Unassembled WGS sequence"/>
</dbReference>
<dbReference type="EMBL" id="CAJFDI010000003">
    <property type="protein sequence ID" value="CAD5222132.1"/>
    <property type="molecule type" value="Genomic_DNA"/>
</dbReference>
<gene>
    <name evidence="1" type="ORF">BXYJ_LOCUS7100</name>
</gene>
<name>A0A7I8WI66_BURXY</name>
<proteinExistence type="predicted"/>
<evidence type="ECO:0000313" key="1">
    <source>
        <dbReference type="EMBL" id="CAD5222132.1"/>
    </source>
</evidence>
<evidence type="ECO:0000313" key="2">
    <source>
        <dbReference type="Proteomes" id="UP000659654"/>
    </source>
</evidence>
<comment type="caution">
    <text evidence="1">The sequence shown here is derived from an EMBL/GenBank/DDBJ whole genome shotgun (WGS) entry which is preliminary data.</text>
</comment>
<reference evidence="1" key="1">
    <citation type="submission" date="2020-09" db="EMBL/GenBank/DDBJ databases">
        <authorList>
            <person name="Kikuchi T."/>
        </authorList>
    </citation>
    <scope>NUCLEOTIDE SEQUENCE</scope>
    <source>
        <strain evidence="1">Ka4C1</strain>
    </source>
</reference>
<dbReference type="EMBL" id="CAJFCV020000003">
    <property type="protein sequence ID" value="CAG9109197.1"/>
    <property type="molecule type" value="Genomic_DNA"/>
</dbReference>
<dbReference type="OrthoDB" id="10514733at2759"/>